<dbReference type="SMART" id="SM00422">
    <property type="entry name" value="HTH_MERR"/>
    <property type="match status" value="1"/>
</dbReference>
<dbReference type="AlphaFoldDB" id="A0A161Q8G0"/>
<evidence type="ECO:0000313" key="4">
    <source>
        <dbReference type="EMBL" id="KYG33395.1"/>
    </source>
</evidence>
<keyword evidence="1" id="KW-0238">DNA-binding</keyword>
<dbReference type="EMBL" id="LTAO01000007">
    <property type="protein sequence ID" value="KYG33395.1"/>
    <property type="molecule type" value="Genomic_DNA"/>
</dbReference>
<reference evidence="4" key="1">
    <citation type="submission" date="2016-02" db="EMBL/GenBank/DDBJ databases">
        <title>Genome sequence of Bacillus trypoxylicola KCTC 13244(T).</title>
        <authorList>
            <person name="Jeong H."/>
            <person name="Park S.-H."/>
            <person name="Choi S.-K."/>
        </authorList>
    </citation>
    <scope>NUCLEOTIDE SEQUENCE [LARGE SCALE GENOMIC DNA]</scope>
    <source>
        <strain evidence="4">KCTC 13244</strain>
    </source>
</reference>
<dbReference type="Proteomes" id="UP000075806">
    <property type="component" value="Unassembled WGS sequence"/>
</dbReference>
<evidence type="ECO:0000313" key="5">
    <source>
        <dbReference type="Proteomes" id="UP000075806"/>
    </source>
</evidence>
<dbReference type="GO" id="GO:0003700">
    <property type="term" value="F:DNA-binding transcription factor activity"/>
    <property type="evidence" value="ECO:0007669"/>
    <property type="project" value="InterPro"/>
</dbReference>
<dbReference type="GO" id="GO:0003677">
    <property type="term" value="F:DNA binding"/>
    <property type="evidence" value="ECO:0007669"/>
    <property type="project" value="UniProtKB-KW"/>
</dbReference>
<dbReference type="CDD" id="cd01106">
    <property type="entry name" value="HTH_TipAL-Mta"/>
    <property type="match status" value="1"/>
</dbReference>
<dbReference type="Gene3D" id="1.10.1660.10">
    <property type="match status" value="1"/>
</dbReference>
<organism evidence="4 5">
    <name type="scientific">Alkalihalobacillus trypoxylicola</name>
    <dbReference type="NCBI Taxonomy" id="519424"/>
    <lineage>
        <taxon>Bacteria</taxon>
        <taxon>Bacillati</taxon>
        <taxon>Bacillota</taxon>
        <taxon>Bacilli</taxon>
        <taxon>Bacillales</taxon>
        <taxon>Bacillaceae</taxon>
        <taxon>Alkalihalobacillus</taxon>
    </lineage>
</organism>
<dbReference type="RefSeq" id="WP_061947934.1">
    <property type="nucleotide sequence ID" value="NZ_LTAO01000007.1"/>
</dbReference>
<accession>A0A161Q8G0</accession>
<keyword evidence="2" id="KW-0175">Coiled coil</keyword>
<feature type="coiled-coil region" evidence="2">
    <location>
        <begin position="83"/>
        <end position="117"/>
    </location>
</feature>
<gene>
    <name evidence="4" type="ORF">AZF04_16925</name>
</gene>
<dbReference type="PANTHER" id="PTHR30204:SF96">
    <property type="entry name" value="CHROMOSOME-ANCHORING PROTEIN RACA"/>
    <property type="match status" value="1"/>
</dbReference>
<dbReference type="InterPro" id="IPR000551">
    <property type="entry name" value="MerR-type_HTH_dom"/>
</dbReference>
<dbReference type="PROSITE" id="PS50937">
    <property type="entry name" value="HTH_MERR_2"/>
    <property type="match status" value="1"/>
</dbReference>
<name>A0A161Q8G0_9BACI</name>
<dbReference type="STRING" id="519424.AZF04_16925"/>
<dbReference type="SUPFAM" id="SSF46955">
    <property type="entry name" value="Putative DNA-binding domain"/>
    <property type="match status" value="1"/>
</dbReference>
<proteinExistence type="predicted"/>
<sequence length="254" mass="29601">MNKKNEFSIGDFSEKTGIPIPTLHYYDELGILRPDKNPSSGHRIYKYQDIITLQKILSLKFLGYSLDETANLLTESSFNMDLNKSLLLHLQAFEKEKEQMEQSIKSIKRVMELVKEEEEIDSTILFSLIHNMRSEPIHEAWMQRQELTDVAKDLSMKSEEEKLTIDKIILQLSNEVKQLYGQPFEDPKVQAMVKAYVEASYSFVGEDSSEKLANIHLENLDIEELRIMAPSPFTEDEEKWLNQAMELYMKKEVL</sequence>
<keyword evidence="5" id="KW-1185">Reference proteome</keyword>
<dbReference type="InterPro" id="IPR047057">
    <property type="entry name" value="MerR_fam"/>
</dbReference>
<evidence type="ECO:0000256" key="1">
    <source>
        <dbReference type="ARBA" id="ARBA00023125"/>
    </source>
</evidence>
<dbReference type="InterPro" id="IPR009061">
    <property type="entry name" value="DNA-bd_dom_put_sf"/>
</dbReference>
<feature type="domain" description="HTH merR-type" evidence="3">
    <location>
        <begin position="6"/>
        <end position="75"/>
    </location>
</feature>
<comment type="caution">
    <text evidence="4">The sequence shown here is derived from an EMBL/GenBank/DDBJ whole genome shotgun (WGS) entry which is preliminary data.</text>
</comment>
<protein>
    <submittedName>
        <fullName evidence="4">MerR family transcriptional regulator</fullName>
    </submittedName>
</protein>
<evidence type="ECO:0000256" key="2">
    <source>
        <dbReference type="SAM" id="Coils"/>
    </source>
</evidence>
<dbReference type="Pfam" id="PF13411">
    <property type="entry name" value="MerR_1"/>
    <property type="match status" value="1"/>
</dbReference>
<evidence type="ECO:0000259" key="3">
    <source>
        <dbReference type="PROSITE" id="PS50937"/>
    </source>
</evidence>
<dbReference type="OrthoDB" id="1894615at2"/>
<dbReference type="PANTHER" id="PTHR30204">
    <property type="entry name" value="REDOX-CYCLING DRUG-SENSING TRANSCRIPTIONAL ACTIVATOR SOXR"/>
    <property type="match status" value="1"/>
</dbReference>